<feature type="domain" description="Collagen binding" evidence="9">
    <location>
        <begin position="618"/>
        <end position="748"/>
    </location>
</feature>
<evidence type="ECO:0000259" key="9">
    <source>
        <dbReference type="Pfam" id="PF05737"/>
    </source>
</evidence>
<reference evidence="11 12" key="1">
    <citation type="submission" date="2018-07" db="EMBL/GenBank/DDBJ databases">
        <title>Genomic Encyclopedia of Type Strains, Phase III (KMG-III): the genomes of soil and plant-associated and newly described type strains.</title>
        <authorList>
            <person name="Whitman W."/>
        </authorList>
    </citation>
    <scope>NUCLEOTIDE SEQUENCE [LARGE SCALE GENOMIC DNA]</scope>
    <source>
        <strain evidence="11 12">CECT 7287</strain>
    </source>
</reference>
<dbReference type="Pfam" id="PF05737">
    <property type="entry name" value="Collagen_bind"/>
    <property type="match status" value="4"/>
</dbReference>
<dbReference type="InterPro" id="IPR041033">
    <property type="entry name" value="SpaA_PFL_dom_1"/>
</dbReference>
<keyword evidence="8" id="KW-0812">Transmembrane</keyword>
<feature type="compositionally biased region" description="Basic and acidic residues" evidence="7">
    <location>
        <begin position="1367"/>
        <end position="1386"/>
    </location>
</feature>
<organism evidence="11 12">
    <name type="scientific">Cohnella phaseoli</name>
    <dbReference type="NCBI Taxonomy" id="456490"/>
    <lineage>
        <taxon>Bacteria</taxon>
        <taxon>Bacillati</taxon>
        <taxon>Bacillota</taxon>
        <taxon>Bacilli</taxon>
        <taxon>Bacillales</taxon>
        <taxon>Paenibacillaceae</taxon>
        <taxon>Cohnella</taxon>
    </lineage>
</organism>
<keyword evidence="5" id="KW-0732">Signal</keyword>
<evidence type="ECO:0000259" key="10">
    <source>
        <dbReference type="Pfam" id="PF17802"/>
    </source>
</evidence>
<keyword evidence="4" id="KW-0964">Secreted</keyword>
<dbReference type="Gene3D" id="2.60.40.740">
    <property type="match status" value="5"/>
</dbReference>
<evidence type="ECO:0000313" key="12">
    <source>
        <dbReference type="Proteomes" id="UP000256977"/>
    </source>
</evidence>
<keyword evidence="8" id="KW-1133">Transmembrane helix</keyword>
<dbReference type="PANTHER" id="PTHR36108">
    <property type="entry name" value="COLOSSIN-B-RELATED"/>
    <property type="match status" value="1"/>
</dbReference>
<comment type="similarity">
    <text evidence="2">Belongs to the serine-aspartate repeat-containing protein (SDr) family.</text>
</comment>
<comment type="subcellular location">
    <subcellularLocation>
        <location evidence="1">Secreted</location>
        <location evidence="1">Cell wall</location>
    </subcellularLocation>
</comment>
<feature type="domain" description="SpaA-like prealbumin fold" evidence="10">
    <location>
        <begin position="1114"/>
        <end position="1197"/>
    </location>
</feature>
<dbReference type="EMBL" id="QRDZ01000001">
    <property type="protein sequence ID" value="RED89478.1"/>
    <property type="molecule type" value="Genomic_DNA"/>
</dbReference>
<dbReference type="SUPFAM" id="SSF49401">
    <property type="entry name" value="Bacterial adhesins"/>
    <property type="match status" value="6"/>
</dbReference>
<dbReference type="Gene3D" id="2.60.40.10">
    <property type="entry name" value="Immunoglobulins"/>
    <property type="match status" value="4"/>
</dbReference>
<dbReference type="GO" id="GO:0007155">
    <property type="term" value="P:cell adhesion"/>
    <property type="evidence" value="ECO:0007669"/>
    <property type="project" value="InterPro"/>
</dbReference>
<evidence type="ECO:0000256" key="5">
    <source>
        <dbReference type="ARBA" id="ARBA00022729"/>
    </source>
</evidence>
<dbReference type="PANTHER" id="PTHR36108:SF13">
    <property type="entry name" value="COLOSSIN-B-RELATED"/>
    <property type="match status" value="1"/>
</dbReference>
<feature type="domain" description="Collagen binding" evidence="9">
    <location>
        <begin position="215"/>
        <end position="326"/>
    </location>
</feature>
<feature type="domain" description="Collagen binding" evidence="9">
    <location>
        <begin position="353"/>
        <end position="450"/>
    </location>
</feature>
<dbReference type="Pfam" id="PF17963">
    <property type="entry name" value="Big_9"/>
    <property type="match status" value="1"/>
</dbReference>
<name>A0A3D9KU17_9BACL</name>
<evidence type="ECO:0000313" key="11">
    <source>
        <dbReference type="EMBL" id="RED89478.1"/>
    </source>
</evidence>
<evidence type="ECO:0000256" key="6">
    <source>
        <dbReference type="ARBA" id="ARBA00023088"/>
    </source>
</evidence>
<proteinExistence type="inferred from homology"/>
<keyword evidence="12" id="KW-1185">Reference proteome</keyword>
<dbReference type="GO" id="GO:0005518">
    <property type="term" value="F:collagen binding"/>
    <property type="evidence" value="ECO:0007669"/>
    <property type="project" value="InterPro"/>
</dbReference>
<dbReference type="Proteomes" id="UP000256977">
    <property type="component" value="Unassembled WGS sequence"/>
</dbReference>
<evidence type="ECO:0000256" key="7">
    <source>
        <dbReference type="SAM" id="MobiDB-lite"/>
    </source>
</evidence>
<keyword evidence="3" id="KW-0134">Cell wall</keyword>
<dbReference type="RefSeq" id="WP_220377041.1">
    <property type="nucleotide sequence ID" value="NZ_QRDZ01000001.1"/>
</dbReference>
<evidence type="ECO:0000256" key="4">
    <source>
        <dbReference type="ARBA" id="ARBA00022525"/>
    </source>
</evidence>
<accession>A0A3D9KU17</accession>
<dbReference type="Gene3D" id="2.60.40.3440">
    <property type="match status" value="1"/>
</dbReference>
<keyword evidence="8" id="KW-0472">Membrane</keyword>
<feature type="region of interest" description="Disordered" evidence="7">
    <location>
        <begin position="1302"/>
        <end position="1386"/>
    </location>
</feature>
<evidence type="ECO:0000256" key="2">
    <source>
        <dbReference type="ARBA" id="ARBA00007257"/>
    </source>
</evidence>
<dbReference type="Gene3D" id="2.60.40.1280">
    <property type="match status" value="1"/>
</dbReference>
<comment type="caution">
    <text evidence="11">The sequence shown here is derived from an EMBL/GenBank/DDBJ whole genome shotgun (WGS) entry which is preliminary data.</text>
</comment>
<feature type="transmembrane region" description="Helical" evidence="8">
    <location>
        <begin position="1472"/>
        <end position="1490"/>
    </location>
</feature>
<keyword evidence="6" id="KW-0572">Peptidoglycan-anchor</keyword>
<feature type="domain" description="SpaA-like prealbumin fold" evidence="10">
    <location>
        <begin position="1202"/>
        <end position="1298"/>
    </location>
</feature>
<feature type="domain" description="SpaA-like prealbumin fold" evidence="10">
    <location>
        <begin position="918"/>
        <end position="989"/>
    </location>
</feature>
<feature type="compositionally biased region" description="Pro residues" evidence="7">
    <location>
        <begin position="1333"/>
        <end position="1363"/>
    </location>
</feature>
<sequence length="1500" mass="164556">MRASRVRVSKNRARQAKQKLTIFVALALVLQLVTQLFVAPSSQAAGGIIAENLITSAVVYDQKPEFDENTGSITPKGSPIQDANPQYSEQLSVAIILGWELPDGHGYSDGDTYTFKLPDIFKVPASIHGTLTNNIGDYVVQPNGDVTFTFGTQGESINNGQGADGQFYVWLGFEESKIKDGLDQTIDFTNVGKGTIDFTFKNIADDKLKKTGQAKKNGSANKFNSDEIEWTVDFNQGEQLITGAELSDTLAGLALKGDIEVYELQIQADGTVKQGPLYNTYTTGFPVSLGDIDKAYRAIYTTTITPPTTEPFKNVPYKNKAVLTGDGGYSKQDEYTVTVDFNEPLNKVLVNYDTENQEMTWKIRYNYNLQTIPQAYTKLEDRFDTSKHIFVPGSVKVYDVPIDGNGNPGAPSVTSSVYSATEVAGGVDFQFGADVTTAYDIEYKTKAKNRIYGDTPVTNEVTMHGGLTKTAQGTFTEQIFVKRVDSSNFNSKRITWELIINHDKHPMSNILIDDKYIGNHMTLLPTTVKVDGIDIGSSPTFELVTNDNGNGFILKTRAGVTINEEHKIIFTTEFDPTGNKLPVDGAYKNTATMTYTDTTTKVITKWDQVELEHYTTDNGFKKGEYNARTKMITWTIDVNYNLDDVNEAIIKDHYSADKGHITYNSNPDSFKVYKLELLPGSNLVSQKEENKYQLSDGQLVWDADGQGFTLNLGNIGANAYRIIYETYIGGPYTIDGVYANKATLQDGNNPPIFDQGVAVTPANGGELVRKSGRQDGTKDKADWTVHINPSQSYIAPGSIVEDTLSEDQILLPDTIKLYEVQLPTNNSGTLPTTGTELDPSEYIIEPLSGNHFKITFKNAVDTVYLLKYSTYINANNGDRITNELQYAGKTVVGKGTDSQNGVKVVFADAGGGSNVREKIKIIKHDDQGQPLSGAVFQLLNEAGTIVLETLTTDSNGEAVTANKYKYKAGSGISYRLKEVSAPSGYLIDPAYGATNGEIIKFKDKADEFVVENEKIRQGFELTKQDSSNASKVLKDAVFELRKASNDEVVATLTTDVNGKIAYGNLQSGHYKLVEITAPEFYELNYIPIPFEIVENQTKFLELTALNVLGSGGELVVIKVNAADHTTRLEGVVFELRDAQNNVVGTETTDVNGVVKFSNLDYGMYTLVEIKADGFVIETPETPVSIKNQTTTVTIENKEKIRSVRLIKYDTNRNYVLQGAEFELWTATLDTDLQGNVIYELVTGIDPVKLITDVNGQLLLEDLLPNKYRLIEKRSPSGYYLNADPVEFEITENQTAVELVEKTNERIPSSGGGGWTPGPGPTETPKPTEEPKPTETPGPTETPQPTETPEPTPTPGPTETPKPTSPGDKVKEETTVDKPVKGEVEVPEKGKVKVGEEPKHGTVTITPDGKWKYTPDKGYKGKDSFTIIVTDPEGNEQEILVEIDVDDIPLGGIEAGGKTPGKQLPKTGEDSPLPLQLAGIALIAAGILFLNRNRIFRTKNQ</sequence>
<dbReference type="InterPro" id="IPR011252">
    <property type="entry name" value="Fibrogen-bd_dom1"/>
</dbReference>
<gene>
    <name evidence="11" type="ORF">DFP98_101455</name>
</gene>
<dbReference type="NCBIfam" id="TIGR01167">
    <property type="entry name" value="LPXTG_anchor"/>
    <property type="match status" value="1"/>
</dbReference>
<dbReference type="InterPro" id="IPR008966">
    <property type="entry name" value="Adhesion_dom_sf"/>
</dbReference>
<feature type="domain" description="SpaA-like prealbumin fold" evidence="10">
    <location>
        <begin position="1019"/>
        <end position="1101"/>
    </location>
</feature>
<evidence type="ECO:0000256" key="8">
    <source>
        <dbReference type="SAM" id="Phobius"/>
    </source>
</evidence>
<dbReference type="InterPro" id="IPR008456">
    <property type="entry name" value="Collagen-bd_dom"/>
</dbReference>
<dbReference type="Pfam" id="PF17802">
    <property type="entry name" value="SpaA"/>
    <property type="match status" value="4"/>
</dbReference>
<evidence type="ECO:0000256" key="3">
    <source>
        <dbReference type="ARBA" id="ARBA00022512"/>
    </source>
</evidence>
<feature type="domain" description="Collagen binding" evidence="9">
    <location>
        <begin position="767"/>
        <end position="889"/>
    </location>
</feature>
<dbReference type="SUPFAM" id="SSF49478">
    <property type="entry name" value="Cna protein B-type domain"/>
    <property type="match status" value="2"/>
</dbReference>
<dbReference type="InterPro" id="IPR013783">
    <property type="entry name" value="Ig-like_fold"/>
</dbReference>
<protein>
    <submittedName>
        <fullName evidence="11">LPXTG-motif cell wall-anchored protein</fullName>
    </submittedName>
</protein>
<evidence type="ECO:0000256" key="1">
    <source>
        <dbReference type="ARBA" id="ARBA00004191"/>
    </source>
</evidence>